<protein>
    <recommendedName>
        <fullName evidence="1">UPF0246 protein E1963_09585</fullName>
    </recommendedName>
</protein>
<dbReference type="HAMAP" id="MF_00652">
    <property type="entry name" value="UPF0246"/>
    <property type="match status" value="1"/>
</dbReference>
<evidence type="ECO:0000256" key="1">
    <source>
        <dbReference type="HAMAP-Rule" id="MF_00652"/>
    </source>
</evidence>
<dbReference type="Pfam" id="PF03883">
    <property type="entry name" value="H2O2_YaaD"/>
    <property type="match status" value="1"/>
</dbReference>
<dbReference type="NCBIfam" id="NF002543">
    <property type="entry name" value="PRK02101.1-4"/>
    <property type="match status" value="1"/>
</dbReference>
<evidence type="ECO:0000313" key="2">
    <source>
        <dbReference type="EMBL" id="TDA21995.1"/>
    </source>
</evidence>
<dbReference type="GO" id="GO:0033194">
    <property type="term" value="P:response to hydroperoxide"/>
    <property type="evidence" value="ECO:0007669"/>
    <property type="project" value="TreeGrafter"/>
</dbReference>
<dbReference type="RefSeq" id="WP_132277472.1">
    <property type="nucleotide sequence ID" value="NZ_JAOBST010000013.1"/>
</dbReference>
<reference evidence="2 3" key="1">
    <citation type="journal article" date="2016" name="Nat. Microbiol.">
        <title>The Mouse Intestinal Bacterial Collection (miBC) provides host-specific insight into cultured diversity and functional potential of the gut microbiota.</title>
        <authorList>
            <person name="Lagkouvardos I."/>
            <person name="Pukall R."/>
            <person name="Abt B."/>
            <person name="Foesel B.U."/>
            <person name="Meier-Kolthoff J.P."/>
            <person name="Kumar N."/>
            <person name="Bresciani A."/>
            <person name="Martinez I."/>
            <person name="Just S."/>
            <person name="Ziegler C."/>
            <person name="Brugiroux S."/>
            <person name="Garzetti D."/>
            <person name="Wenning M."/>
            <person name="Bui T.P."/>
            <person name="Wang J."/>
            <person name="Hugenholtz F."/>
            <person name="Plugge C.M."/>
            <person name="Peterson D.A."/>
            <person name="Hornef M.W."/>
            <person name="Baines J.F."/>
            <person name="Smidt H."/>
            <person name="Walter J."/>
            <person name="Kristiansen K."/>
            <person name="Nielsen H.B."/>
            <person name="Haller D."/>
            <person name="Overmann J."/>
            <person name="Stecher B."/>
            <person name="Clavel T."/>
        </authorList>
    </citation>
    <scope>NUCLEOTIDE SEQUENCE [LARGE SCALE GENOMIC DNA]</scope>
    <source>
        <strain evidence="2 3">DSM 28560</strain>
    </source>
</reference>
<dbReference type="GO" id="GO:0005829">
    <property type="term" value="C:cytosol"/>
    <property type="evidence" value="ECO:0007669"/>
    <property type="project" value="TreeGrafter"/>
</dbReference>
<dbReference type="AlphaFoldDB" id="A0A4R4FEK4"/>
<gene>
    <name evidence="2" type="primary">yaaA</name>
    <name evidence="2" type="ORF">E1963_09585</name>
</gene>
<dbReference type="EMBL" id="SMMX01000006">
    <property type="protein sequence ID" value="TDA21995.1"/>
    <property type="molecule type" value="Genomic_DNA"/>
</dbReference>
<comment type="caution">
    <text evidence="2">The sequence shown here is derived from an EMBL/GenBank/DDBJ whole genome shotgun (WGS) entry which is preliminary data.</text>
</comment>
<comment type="similarity">
    <text evidence="1">Belongs to the UPF0246 family.</text>
</comment>
<accession>A0A4R4FEK4</accession>
<organism evidence="2 3">
    <name type="scientific">Extibacter muris</name>
    <dbReference type="NCBI Taxonomy" id="1796622"/>
    <lineage>
        <taxon>Bacteria</taxon>
        <taxon>Bacillati</taxon>
        <taxon>Bacillota</taxon>
        <taxon>Clostridia</taxon>
        <taxon>Lachnospirales</taxon>
        <taxon>Lachnospiraceae</taxon>
        <taxon>Extibacter</taxon>
    </lineage>
</organism>
<dbReference type="Proteomes" id="UP000295710">
    <property type="component" value="Unassembled WGS sequence"/>
</dbReference>
<dbReference type="PANTHER" id="PTHR30283:SF4">
    <property type="entry name" value="PEROXIDE STRESS RESISTANCE PROTEIN YAAA"/>
    <property type="match status" value="1"/>
</dbReference>
<dbReference type="PANTHER" id="PTHR30283">
    <property type="entry name" value="PEROXIDE STRESS RESPONSE PROTEIN YAAA"/>
    <property type="match status" value="1"/>
</dbReference>
<sequence>MRIIISPAKKMRADNDAFAPCGLPSYIDKTEYLMEYMKSLTYEQCKEIWRCSDKIAKLNYRRFQEMELYKNLTPALLSYEGIQYQYMAPAVMEEGAFAYLQEHLRILSAFYGMLRPFDGVVPYRLEMQARMGGHSRCPELDSLYDYWGAAMAEDIAAKDRVILNLASKEYSRCITRYLREDIAFVTCVFGERSGGKVIEKGTLAKMARGEMVRFLAQSKAGSIEEVRKFKGLGYRFQEAYSDDSTLVFLKEAREKEEALT</sequence>
<evidence type="ECO:0000313" key="3">
    <source>
        <dbReference type="Proteomes" id="UP000295710"/>
    </source>
</evidence>
<dbReference type="InterPro" id="IPR005583">
    <property type="entry name" value="YaaA"/>
</dbReference>
<name>A0A4R4FEK4_9FIRM</name>
<keyword evidence="3" id="KW-1185">Reference proteome</keyword>
<proteinExistence type="inferred from homology"/>